<dbReference type="InParanoid" id="A0A2K2BAP5"/>
<dbReference type="EMBL" id="CM009292">
    <property type="protein sequence ID" value="PNT46848.1"/>
    <property type="molecule type" value="Genomic_DNA"/>
</dbReference>
<reference evidence="1 2" key="1">
    <citation type="journal article" date="2006" name="Science">
        <title>The genome of black cottonwood, Populus trichocarpa (Torr. &amp; Gray).</title>
        <authorList>
            <person name="Tuskan G.A."/>
            <person name="Difazio S."/>
            <person name="Jansson S."/>
            <person name="Bohlmann J."/>
            <person name="Grigoriev I."/>
            <person name="Hellsten U."/>
            <person name="Putnam N."/>
            <person name="Ralph S."/>
            <person name="Rombauts S."/>
            <person name="Salamov A."/>
            <person name="Schein J."/>
            <person name="Sterck L."/>
            <person name="Aerts A."/>
            <person name="Bhalerao R.R."/>
            <person name="Bhalerao R.P."/>
            <person name="Blaudez D."/>
            <person name="Boerjan W."/>
            <person name="Brun A."/>
            <person name="Brunner A."/>
            <person name="Busov V."/>
            <person name="Campbell M."/>
            <person name="Carlson J."/>
            <person name="Chalot M."/>
            <person name="Chapman J."/>
            <person name="Chen G.L."/>
            <person name="Cooper D."/>
            <person name="Coutinho P.M."/>
            <person name="Couturier J."/>
            <person name="Covert S."/>
            <person name="Cronk Q."/>
            <person name="Cunningham R."/>
            <person name="Davis J."/>
            <person name="Degroeve S."/>
            <person name="Dejardin A."/>
            <person name="Depamphilis C."/>
            <person name="Detter J."/>
            <person name="Dirks B."/>
            <person name="Dubchak I."/>
            <person name="Duplessis S."/>
            <person name="Ehlting J."/>
            <person name="Ellis B."/>
            <person name="Gendler K."/>
            <person name="Goodstein D."/>
            <person name="Gribskov M."/>
            <person name="Grimwood J."/>
            <person name="Groover A."/>
            <person name="Gunter L."/>
            <person name="Hamberger B."/>
            <person name="Heinze B."/>
            <person name="Helariutta Y."/>
            <person name="Henrissat B."/>
            <person name="Holligan D."/>
            <person name="Holt R."/>
            <person name="Huang W."/>
            <person name="Islam-Faridi N."/>
            <person name="Jones S."/>
            <person name="Jones-Rhoades M."/>
            <person name="Jorgensen R."/>
            <person name="Joshi C."/>
            <person name="Kangasjarvi J."/>
            <person name="Karlsson J."/>
            <person name="Kelleher C."/>
            <person name="Kirkpatrick R."/>
            <person name="Kirst M."/>
            <person name="Kohler A."/>
            <person name="Kalluri U."/>
            <person name="Larimer F."/>
            <person name="Leebens-Mack J."/>
            <person name="Leple J.C."/>
            <person name="Locascio P."/>
            <person name="Lou Y."/>
            <person name="Lucas S."/>
            <person name="Martin F."/>
            <person name="Montanini B."/>
            <person name="Napoli C."/>
            <person name="Nelson D.R."/>
            <person name="Nelson C."/>
            <person name="Nieminen K."/>
            <person name="Nilsson O."/>
            <person name="Pereda V."/>
            <person name="Peter G."/>
            <person name="Philippe R."/>
            <person name="Pilate G."/>
            <person name="Poliakov A."/>
            <person name="Razumovskaya J."/>
            <person name="Richardson P."/>
            <person name="Rinaldi C."/>
            <person name="Ritland K."/>
            <person name="Rouze P."/>
            <person name="Ryaboy D."/>
            <person name="Schmutz J."/>
            <person name="Schrader J."/>
            <person name="Segerman B."/>
            <person name="Shin H."/>
            <person name="Siddiqui A."/>
            <person name="Sterky F."/>
            <person name="Terry A."/>
            <person name="Tsai C.J."/>
            <person name="Uberbacher E."/>
            <person name="Unneberg P."/>
            <person name="Vahala J."/>
            <person name="Wall K."/>
            <person name="Wessler S."/>
            <person name="Yang G."/>
            <person name="Yin T."/>
            <person name="Douglas C."/>
            <person name="Marra M."/>
            <person name="Sandberg G."/>
            <person name="Van de Peer Y."/>
            <person name="Rokhsar D."/>
        </authorList>
    </citation>
    <scope>NUCLEOTIDE SEQUENCE [LARGE SCALE GENOMIC DNA]</scope>
    <source>
        <strain evidence="2">cv. Nisqually</strain>
    </source>
</reference>
<dbReference type="AlphaFoldDB" id="A0A2K2BAP5"/>
<name>A0A2K2BAP5_POPTR</name>
<gene>
    <name evidence="1" type="ORF">POPTR_003G217400</name>
</gene>
<sequence length="68" mass="7937">MLQNFKVSRQNMRRFGLLPPATRTGNRLKSLKNFIGYITYKIINFPYKNLPDAKTSNENKLHLSLLIV</sequence>
<evidence type="ECO:0000313" key="2">
    <source>
        <dbReference type="Proteomes" id="UP000006729"/>
    </source>
</evidence>
<keyword evidence="2" id="KW-1185">Reference proteome</keyword>
<accession>A0A2K2BAP5</accession>
<protein>
    <submittedName>
        <fullName evidence="1">Uncharacterized protein</fullName>
    </submittedName>
</protein>
<proteinExistence type="predicted"/>
<organism evidence="1 2">
    <name type="scientific">Populus trichocarpa</name>
    <name type="common">Western balsam poplar</name>
    <name type="synonym">Populus balsamifera subsp. trichocarpa</name>
    <dbReference type="NCBI Taxonomy" id="3694"/>
    <lineage>
        <taxon>Eukaryota</taxon>
        <taxon>Viridiplantae</taxon>
        <taxon>Streptophyta</taxon>
        <taxon>Embryophyta</taxon>
        <taxon>Tracheophyta</taxon>
        <taxon>Spermatophyta</taxon>
        <taxon>Magnoliopsida</taxon>
        <taxon>eudicotyledons</taxon>
        <taxon>Gunneridae</taxon>
        <taxon>Pentapetalae</taxon>
        <taxon>rosids</taxon>
        <taxon>fabids</taxon>
        <taxon>Malpighiales</taxon>
        <taxon>Salicaceae</taxon>
        <taxon>Saliceae</taxon>
        <taxon>Populus</taxon>
    </lineage>
</organism>
<dbReference type="Proteomes" id="UP000006729">
    <property type="component" value="Chromosome 3"/>
</dbReference>
<evidence type="ECO:0000313" key="1">
    <source>
        <dbReference type="EMBL" id="PNT46848.1"/>
    </source>
</evidence>